<dbReference type="AlphaFoldDB" id="A0AAV8XD92"/>
<dbReference type="SUPFAM" id="SSF49899">
    <property type="entry name" value="Concanavalin A-like lectins/glucanases"/>
    <property type="match status" value="1"/>
</dbReference>
<dbReference type="InterPro" id="IPR013320">
    <property type="entry name" value="ConA-like_dom_sf"/>
</dbReference>
<organism evidence="1 2">
    <name type="scientific">Aromia moschata</name>
    <dbReference type="NCBI Taxonomy" id="1265417"/>
    <lineage>
        <taxon>Eukaryota</taxon>
        <taxon>Metazoa</taxon>
        <taxon>Ecdysozoa</taxon>
        <taxon>Arthropoda</taxon>
        <taxon>Hexapoda</taxon>
        <taxon>Insecta</taxon>
        <taxon>Pterygota</taxon>
        <taxon>Neoptera</taxon>
        <taxon>Endopterygota</taxon>
        <taxon>Coleoptera</taxon>
        <taxon>Polyphaga</taxon>
        <taxon>Cucujiformia</taxon>
        <taxon>Chrysomeloidea</taxon>
        <taxon>Cerambycidae</taxon>
        <taxon>Cerambycinae</taxon>
        <taxon>Callichromatini</taxon>
        <taxon>Aromia</taxon>
    </lineage>
</organism>
<gene>
    <name evidence="1" type="ORF">NQ318_010933</name>
</gene>
<dbReference type="Proteomes" id="UP001162162">
    <property type="component" value="Unassembled WGS sequence"/>
</dbReference>
<evidence type="ECO:0008006" key="3">
    <source>
        <dbReference type="Google" id="ProtNLM"/>
    </source>
</evidence>
<dbReference type="EMBL" id="JAPWTK010000703">
    <property type="protein sequence ID" value="KAJ8936906.1"/>
    <property type="molecule type" value="Genomic_DNA"/>
</dbReference>
<reference evidence="1" key="1">
    <citation type="journal article" date="2023" name="Insect Mol. Biol.">
        <title>Genome sequencing provides insights into the evolution of gene families encoding plant cell wall-degrading enzymes in longhorned beetles.</title>
        <authorList>
            <person name="Shin N.R."/>
            <person name="Okamura Y."/>
            <person name="Kirsch R."/>
            <person name="Pauchet Y."/>
        </authorList>
    </citation>
    <scope>NUCLEOTIDE SEQUENCE</scope>
    <source>
        <strain evidence="1">AMC_N1</strain>
    </source>
</reference>
<protein>
    <recommendedName>
        <fullName evidence="3">Laminin G domain-containing protein</fullName>
    </recommendedName>
</protein>
<evidence type="ECO:0000313" key="1">
    <source>
        <dbReference type="EMBL" id="KAJ8936906.1"/>
    </source>
</evidence>
<comment type="caution">
    <text evidence="1">The sequence shown here is derived from an EMBL/GenBank/DDBJ whole genome shotgun (WGS) entry which is preliminary data.</text>
</comment>
<proteinExistence type="predicted"/>
<name>A0AAV8XD92_9CUCU</name>
<keyword evidence="2" id="KW-1185">Reference proteome</keyword>
<accession>A0AAV8XD92</accession>
<evidence type="ECO:0000313" key="2">
    <source>
        <dbReference type="Proteomes" id="UP001162162"/>
    </source>
</evidence>
<sequence>MHQKSYVTCKACIAETYFPSSKAGISYSYLSIPRGFCFTPSRLTGHTTTGYQGNFLNNRWHTIYLQYRLGNLTIDVDGETQLIANSSYRTELLVNPGLYNEERQCLSSANLSMGAS</sequence>